<organism evidence="2 3">
    <name type="scientific">Colocasia esculenta</name>
    <name type="common">Wild taro</name>
    <name type="synonym">Arum esculentum</name>
    <dbReference type="NCBI Taxonomy" id="4460"/>
    <lineage>
        <taxon>Eukaryota</taxon>
        <taxon>Viridiplantae</taxon>
        <taxon>Streptophyta</taxon>
        <taxon>Embryophyta</taxon>
        <taxon>Tracheophyta</taxon>
        <taxon>Spermatophyta</taxon>
        <taxon>Magnoliopsida</taxon>
        <taxon>Liliopsida</taxon>
        <taxon>Araceae</taxon>
        <taxon>Aroideae</taxon>
        <taxon>Colocasieae</taxon>
        <taxon>Colocasia</taxon>
    </lineage>
</organism>
<keyword evidence="3" id="KW-1185">Reference proteome</keyword>
<evidence type="ECO:0000256" key="1">
    <source>
        <dbReference type="SAM" id="MobiDB-lite"/>
    </source>
</evidence>
<dbReference type="EMBL" id="NMUH01001790">
    <property type="protein sequence ID" value="MQL95408.1"/>
    <property type="molecule type" value="Genomic_DNA"/>
</dbReference>
<gene>
    <name evidence="2" type="ORF">Taro_028075</name>
</gene>
<name>A0A843VG92_COLES</name>
<protein>
    <submittedName>
        <fullName evidence="2">Uncharacterized protein</fullName>
    </submittedName>
</protein>
<accession>A0A843VG92</accession>
<reference evidence="2" key="1">
    <citation type="submission" date="2017-07" db="EMBL/GenBank/DDBJ databases">
        <title>Taro Niue Genome Assembly and Annotation.</title>
        <authorList>
            <person name="Atibalentja N."/>
            <person name="Keating K."/>
            <person name="Fields C.J."/>
        </authorList>
    </citation>
    <scope>NUCLEOTIDE SEQUENCE</scope>
    <source>
        <strain evidence="2">Niue_2</strain>
        <tissue evidence="2">Leaf</tissue>
    </source>
</reference>
<dbReference type="Proteomes" id="UP000652761">
    <property type="component" value="Unassembled WGS sequence"/>
</dbReference>
<evidence type="ECO:0000313" key="3">
    <source>
        <dbReference type="Proteomes" id="UP000652761"/>
    </source>
</evidence>
<evidence type="ECO:0000313" key="2">
    <source>
        <dbReference type="EMBL" id="MQL95408.1"/>
    </source>
</evidence>
<feature type="region of interest" description="Disordered" evidence="1">
    <location>
        <begin position="1"/>
        <end position="22"/>
    </location>
</feature>
<dbReference type="AlphaFoldDB" id="A0A843VG92"/>
<comment type="caution">
    <text evidence="2">The sequence shown here is derived from an EMBL/GenBank/DDBJ whole genome shotgun (WGS) entry which is preliminary data.</text>
</comment>
<proteinExistence type="predicted"/>
<sequence length="59" mass="6918">MDRVEDNKRSTRDAADDERIQEEYHQVCHHHLPQAGIGRDLTTYDVVAWLHSAGYFSLY</sequence>